<organism evidence="1">
    <name type="scientific">uncultured Caudovirales phage</name>
    <dbReference type="NCBI Taxonomy" id="2100421"/>
    <lineage>
        <taxon>Viruses</taxon>
        <taxon>Duplodnaviria</taxon>
        <taxon>Heunggongvirae</taxon>
        <taxon>Uroviricota</taxon>
        <taxon>Caudoviricetes</taxon>
        <taxon>Peduoviridae</taxon>
        <taxon>Maltschvirus</taxon>
        <taxon>Maltschvirus maltsch</taxon>
    </lineage>
</organism>
<evidence type="ECO:0008006" key="3">
    <source>
        <dbReference type="Google" id="ProtNLM"/>
    </source>
</evidence>
<gene>
    <name evidence="2" type="ORF">UFOVP181_393</name>
    <name evidence="1" type="ORF">UFOVP57_246</name>
</gene>
<accession>A0A6J5KX79</accession>
<dbReference type="EMBL" id="LR798231">
    <property type="protein sequence ID" value="CAB5209267.1"/>
    <property type="molecule type" value="Genomic_DNA"/>
</dbReference>
<dbReference type="EMBL" id="LR796187">
    <property type="protein sequence ID" value="CAB4125845.1"/>
    <property type="molecule type" value="Genomic_DNA"/>
</dbReference>
<name>A0A6J5KX79_9CAUD</name>
<proteinExistence type="predicted"/>
<protein>
    <recommendedName>
        <fullName evidence="3">HNHc domain containing protein</fullName>
    </recommendedName>
</protein>
<evidence type="ECO:0000313" key="1">
    <source>
        <dbReference type="EMBL" id="CAB4125845.1"/>
    </source>
</evidence>
<evidence type="ECO:0000313" key="2">
    <source>
        <dbReference type="EMBL" id="CAB5209267.1"/>
    </source>
</evidence>
<reference evidence="1" key="1">
    <citation type="submission" date="2020-04" db="EMBL/GenBank/DDBJ databases">
        <authorList>
            <person name="Chiriac C."/>
            <person name="Salcher M."/>
            <person name="Ghai R."/>
            <person name="Kavagutti S V."/>
        </authorList>
    </citation>
    <scope>NUCLEOTIDE SEQUENCE</scope>
</reference>
<sequence>MRPLCTCGRAPVAVNYYKDGRAYYRSQCGACSRGVKLPRWQSAGYKMKNTCDKCGFKSLHKEVFSVFHIDGDLNNCRPQNLKTVCSNCQRVLHKEGIRWKQGDLVPDL</sequence>